<evidence type="ECO:0008006" key="4">
    <source>
        <dbReference type="Google" id="ProtNLM"/>
    </source>
</evidence>
<comment type="caution">
    <text evidence="2">The sequence shown here is derived from an EMBL/GenBank/DDBJ whole genome shotgun (WGS) entry which is preliminary data.</text>
</comment>
<keyword evidence="1" id="KW-0472">Membrane</keyword>
<keyword evidence="1" id="KW-0812">Transmembrane</keyword>
<accession>A0A1F6MRD0</accession>
<evidence type="ECO:0000313" key="3">
    <source>
        <dbReference type="Proteomes" id="UP000178347"/>
    </source>
</evidence>
<dbReference type="AlphaFoldDB" id="A0A1F6MRD0"/>
<keyword evidence="1" id="KW-1133">Transmembrane helix</keyword>
<gene>
    <name evidence="2" type="ORF">A3G00_05050</name>
</gene>
<sequence>MNQKSLITILGFIVIILIGAIIYFTTINKTSQPTNGTASWQTHQNEKFGIEFEYPPNIQFDSGDENSNGWYNVSANYDNSGDNFFSFTVLDKVEGMENINSLKYRDKNLFVANELNFQNGKFITVDGYGTANYYFVAAYYEGKDYVYHFMMSRPDHSKDMLELFEKILVTARLTK</sequence>
<dbReference type="EMBL" id="MFQN01000028">
    <property type="protein sequence ID" value="OGH74108.1"/>
    <property type="molecule type" value="Genomic_DNA"/>
</dbReference>
<name>A0A1F6MRD0_9BACT</name>
<evidence type="ECO:0000313" key="2">
    <source>
        <dbReference type="EMBL" id="OGH74108.1"/>
    </source>
</evidence>
<dbReference type="Proteomes" id="UP000178347">
    <property type="component" value="Unassembled WGS sequence"/>
</dbReference>
<proteinExistence type="predicted"/>
<feature type="transmembrane region" description="Helical" evidence="1">
    <location>
        <begin position="6"/>
        <end position="24"/>
    </location>
</feature>
<protein>
    <recommendedName>
        <fullName evidence="4">DUF4367 domain-containing protein</fullName>
    </recommendedName>
</protein>
<dbReference type="STRING" id="1798692.A3G00_05050"/>
<evidence type="ECO:0000256" key="1">
    <source>
        <dbReference type="SAM" id="Phobius"/>
    </source>
</evidence>
<reference evidence="2 3" key="1">
    <citation type="journal article" date="2016" name="Nat. Commun.">
        <title>Thousands of microbial genomes shed light on interconnected biogeochemical processes in an aquifer system.</title>
        <authorList>
            <person name="Anantharaman K."/>
            <person name="Brown C.T."/>
            <person name="Hug L.A."/>
            <person name="Sharon I."/>
            <person name="Castelle C.J."/>
            <person name="Probst A.J."/>
            <person name="Thomas B.C."/>
            <person name="Singh A."/>
            <person name="Wilkins M.J."/>
            <person name="Karaoz U."/>
            <person name="Brodie E.L."/>
            <person name="Williams K.H."/>
            <person name="Hubbard S.S."/>
            <person name="Banfield J.F."/>
        </authorList>
    </citation>
    <scope>NUCLEOTIDE SEQUENCE [LARGE SCALE GENOMIC DNA]</scope>
</reference>
<organism evidence="2 3">
    <name type="scientific">Candidatus Magasanikbacteria bacterium RIFCSPLOWO2_12_FULL_43_12</name>
    <dbReference type="NCBI Taxonomy" id="1798692"/>
    <lineage>
        <taxon>Bacteria</taxon>
        <taxon>Candidatus Magasanikiibacteriota</taxon>
    </lineage>
</organism>